<evidence type="ECO:0000313" key="2">
    <source>
        <dbReference type="Proteomes" id="UP000821845"/>
    </source>
</evidence>
<keyword evidence="2" id="KW-1185">Reference proteome</keyword>
<comment type="caution">
    <text evidence="1">The sequence shown here is derived from an EMBL/GenBank/DDBJ whole genome shotgun (WGS) entry which is preliminary data.</text>
</comment>
<dbReference type="EMBL" id="CM023487">
    <property type="protein sequence ID" value="KAH6926168.1"/>
    <property type="molecule type" value="Genomic_DNA"/>
</dbReference>
<evidence type="ECO:0000313" key="1">
    <source>
        <dbReference type="EMBL" id="KAH6926168.1"/>
    </source>
</evidence>
<proteinExistence type="predicted"/>
<accession>A0ACB7RUN5</accession>
<gene>
    <name evidence="1" type="ORF">HPB50_015542</name>
</gene>
<dbReference type="Proteomes" id="UP000821845">
    <property type="component" value="Chromosome 7"/>
</dbReference>
<sequence>MDVLLVIGWLPPSAGHGRRMVKILRSESRRQIRHFKDCLKVACSSASEGRLNVKAFREWHRQASITTEALWNDVRRNLPKKKTEVPEGCLLILEGAKVDRKHQEVLKCGPKYCVEPRLSIVDKLALTRDIARSVPENEKERCVVECVDVIAKVEAKGVCIGSKVAPILSTIFLASIDRELDEELEGITYNIYSAHDFTVKEGQAAINLFFNCELDCALELVEVLQKRCDVFAADSGKTVVDIPQEEEQAGTS</sequence>
<name>A0ACB7RUN5_HYAAI</name>
<protein>
    <submittedName>
        <fullName evidence="1">Uncharacterized protein</fullName>
    </submittedName>
</protein>
<organism evidence="1 2">
    <name type="scientific">Hyalomma asiaticum</name>
    <name type="common">Tick</name>
    <dbReference type="NCBI Taxonomy" id="266040"/>
    <lineage>
        <taxon>Eukaryota</taxon>
        <taxon>Metazoa</taxon>
        <taxon>Ecdysozoa</taxon>
        <taxon>Arthropoda</taxon>
        <taxon>Chelicerata</taxon>
        <taxon>Arachnida</taxon>
        <taxon>Acari</taxon>
        <taxon>Parasitiformes</taxon>
        <taxon>Ixodida</taxon>
        <taxon>Ixodoidea</taxon>
        <taxon>Ixodidae</taxon>
        <taxon>Hyalomminae</taxon>
        <taxon>Hyalomma</taxon>
    </lineage>
</organism>
<reference evidence="1" key="1">
    <citation type="submission" date="2020-05" db="EMBL/GenBank/DDBJ databases">
        <title>Large-scale comparative analyses of tick genomes elucidate their genetic diversity and vector capacities.</title>
        <authorList>
            <person name="Jia N."/>
            <person name="Wang J."/>
            <person name="Shi W."/>
            <person name="Du L."/>
            <person name="Sun Y."/>
            <person name="Zhan W."/>
            <person name="Jiang J."/>
            <person name="Wang Q."/>
            <person name="Zhang B."/>
            <person name="Ji P."/>
            <person name="Sakyi L.B."/>
            <person name="Cui X."/>
            <person name="Yuan T."/>
            <person name="Jiang B."/>
            <person name="Yang W."/>
            <person name="Lam T.T.-Y."/>
            <person name="Chang Q."/>
            <person name="Ding S."/>
            <person name="Wang X."/>
            <person name="Zhu J."/>
            <person name="Ruan X."/>
            <person name="Zhao L."/>
            <person name="Wei J."/>
            <person name="Que T."/>
            <person name="Du C."/>
            <person name="Cheng J."/>
            <person name="Dai P."/>
            <person name="Han X."/>
            <person name="Huang E."/>
            <person name="Gao Y."/>
            <person name="Liu J."/>
            <person name="Shao H."/>
            <person name="Ye R."/>
            <person name="Li L."/>
            <person name="Wei W."/>
            <person name="Wang X."/>
            <person name="Wang C."/>
            <person name="Yang T."/>
            <person name="Huo Q."/>
            <person name="Li W."/>
            <person name="Guo W."/>
            <person name="Chen H."/>
            <person name="Zhou L."/>
            <person name="Ni X."/>
            <person name="Tian J."/>
            <person name="Zhou Y."/>
            <person name="Sheng Y."/>
            <person name="Liu T."/>
            <person name="Pan Y."/>
            <person name="Xia L."/>
            <person name="Li J."/>
            <person name="Zhao F."/>
            <person name="Cao W."/>
        </authorList>
    </citation>
    <scope>NUCLEOTIDE SEQUENCE</scope>
    <source>
        <strain evidence="1">Hyas-2018</strain>
    </source>
</reference>